<proteinExistence type="predicted"/>
<protein>
    <submittedName>
        <fullName evidence="1">Uncharacterized protein</fullName>
    </submittedName>
</protein>
<evidence type="ECO:0000313" key="1">
    <source>
        <dbReference type="EMBL" id="AKH47830.1"/>
    </source>
</evidence>
<organism evidence="1">
    <name type="scientific">uncultured marine virus</name>
    <dbReference type="NCBI Taxonomy" id="186617"/>
    <lineage>
        <taxon>Viruses</taxon>
        <taxon>environmental samples</taxon>
    </lineage>
</organism>
<name>A0A0F7L795_9VIRU</name>
<reference evidence="1" key="2">
    <citation type="submission" date="2015-03" db="EMBL/GenBank/DDBJ databases">
        <authorList>
            <person name="Chow C.-E.T."/>
            <person name="Winget D.M."/>
            <person name="White R.A.III."/>
            <person name="Hallam S.J."/>
            <person name="Suttle C.A."/>
        </authorList>
    </citation>
    <scope>NUCLEOTIDE SEQUENCE</scope>
    <source>
        <strain evidence="1">Oxic1_4</strain>
    </source>
</reference>
<sequence length="61" mass="5947">MACGPLMGACSFDTSGTPSFGVGATSGVVTSGLPPGIVSSGSKSSTRARTSSTFLIPFFVA</sequence>
<dbReference type="EMBL" id="KR029599">
    <property type="protein sequence ID" value="AKH47830.1"/>
    <property type="molecule type" value="Genomic_DNA"/>
</dbReference>
<accession>A0A0F7L795</accession>
<reference evidence="1" key="1">
    <citation type="journal article" date="2015" name="Front. Microbiol.">
        <title>Combining genomic sequencing methods to explore viral diversity and reveal potential virus-host interactions.</title>
        <authorList>
            <person name="Chow C.E."/>
            <person name="Winget D.M."/>
            <person name="White R.A.III."/>
            <person name="Hallam S.J."/>
            <person name="Suttle C.A."/>
        </authorList>
    </citation>
    <scope>NUCLEOTIDE SEQUENCE</scope>
    <source>
        <strain evidence="1">Oxic1_4</strain>
    </source>
</reference>